<keyword evidence="2" id="KW-0539">Nucleus</keyword>
<dbReference type="GO" id="GO:0003677">
    <property type="term" value="F:DNA binding"/>
    <property type="evidence" value="ECO:0007669"/>
    <property type="project" value="UniProtKB-UniRule"/>
</dbReference>
<dbReference type="GO" id="GO:0005634">
    <property type="term" value="C:nucleus"/>
    <property type="evidence" value="ECO:0007669"/>
    <property type="project" value="UniProtKB-UniRule"/>
</dbReference>
<accession>A0A0M8MSB0</accession>
<evidence type="ECO:0000256" key="2">
    <source>
        <dbReference type="PROSITE-ProRule" id="PRU00267"/>
    </source>
</evidence>
<evidence type="ECO:0000313" key="5">
    <source>
        <dbReference type="EMBL" id="KOS12641.1"/>
    </source>
</evidence>
<dbReference type="Pfam" id="PF00505">
    <property type="entry name" value="HMG_box"/>
    <property type="match status" value="2"/>
</dbReference>
<feature type="domain" description="HMG box" evidence="4">
    <location>
        <begin position="119"/>
        <end position="191"/>
    </location>
</feature>
<dbReference type="STRING" id="77020.A0A0M8MSB0"/>
<dbReference type="AlphaFoldDB" id="A0A0M8MSB0"/>
<dbReference type="EMBL" id="LGAV01000010">
    <property type="protein sequence ID" value="KOS12641.1"/>
    <property type="molecule type" value="Genomic_DNA"/>
</dbReference>
<feature type="DNA-binding region" description="HMG box" evidence="2">
    <location>
        <begin position="14"/>
        <end position="84"/>
    </location>
</feature>
<dbReference type="InterPro" id="IPR009071">
    <property type="entry name" value="HMG_box_dom"/>
</dbReference>
<dbReference type="VEuPathDB" id="FungiDB:Malapachy_0367"/>
<gene>
    <name evidence="5" type="ORF">Malapachy_0367</name>
</gene>
<dbReference type="PANTHER" id="PTHR48112">
    <property type="entry name" value="HIGH MOBILITY GROUP PROTEIN DSP1"/>
    <property type="match status" value="1"/>
</dbReference>
<dbReference type="OrthoDB" id="5550281at2759"/>
<dbReference type="Gene3D" id="1.10.30.10">
    <property type="entry name" value="High mobility group box domain"/>
    <property type="match status" value="2"/>
</dbReference>
<feature type="compositionally biased region" description="Polar residues" evidence="3">
    <location>
        <begin position="211"/>
        <end position="226"/>
    </location>
</feature>
<dbReference type="CDD" id="cd00084">
    <property type="entry name" value="HMG-box_SF"/>
    <property type="match status" value="1"/>
</dbReference>
<protein>
    <recommendedName>
        <fullName evidence="4">HMG box domain-containing protein</fullName>
    </recommendedName>
</protein>
<comment type="caution">
    <text evidence="5">The sequence shown here is derived from an EMBL/GenBank/DDBJ whole genome shotgun (WGS) entry which is preliminary data.</text>
</comment>
<dbReference type="Proteomes" id="UP000037751">
    <property type="component" value="Unassembled WGS sequence"/>
</dbReference>
<feature type="domain" description="HMG box" evidence="4">
    <location>
        <begin position="14"/>
        <end position="84"/>
    </location>
</feature>
<feature type="region of interest" description="Disordered" evidence="3">
    <location>
        <begin position="175"/>
        <end position="226"/>
    </location>
</feature>
<name>A0A0M8MSB0_9BASI</name>
<feature type="DNA-binding region" description="HMG box" evidence="2">
    <location>
        <begin position="119"/>
        <end position="191"/>
    </location>
</feature>
<feature type="compositionally biased region" description="Basic and acidic residues" evidence="3">
    <location>
        <begin position="175"/>
        <end position="205"/>
    </location>
</feature>
<dbReference type="GeneID" id="28726763"/>
<dbReference type="PROSITE" id="PS50118">
    <property type="entry name" value="HMG_BOX_2"/>
    <property type="match status" value="2"/>
</dbReference>
<reference evidence="5 6" key="1">
    <citation type="submission" date="2015-07" db="EMBL/GenBank/DDBJ databases">
        <title>Draft Genome Sequence of Malassezia furfur CBS1878 and Malassezia pachydermatis CBS1879.</title>
        <authorList>
            <person name="Triana S."/>
            <person name="Ohm R."/>
            <person name="Gonzalez A."/>
            <person name="DeCock H."/>
            <person name="Restrepo S."/>
            <person name="Celis A."/>
        </authorList>
    </citation>
    <scope>NUCLEOTIDE SEQUENCE [LARGE SCALE GENOMIC DNA]</scope>
    <source>
        <strain evidence="5 6">CBS 1879</strain>
    </source>
</reference>
<dbReference type="RefSeq" id="XP_017990273.1">
    <property type="nucleotide sequence ID" value="XM_018134888.1"/>
</dbReference>
<dbReference type="PANTHER" id="PTHR48112:SF22">
    <property type="entry name" value="MITOCHONDRIAL TRANSCRIPTION FACTOR A, ISOFORM B"/>
    <property type="match status" value="1"/>
</dbReference>
<dbReference type="InterPro" id="IPR036910">
    <property type="entry name" value="HMG_box_dom_sf"/>
</dbReference>
<evidence type="ECO:0000256" key="3">
    <source>
        <dbReference type="SAM" id="MobiDB-lite"/>
    </source>
</evidence>
<keyword evidence="1 2" id="KW-0238">DNA-binding</keyword>
<evidence type="ECO:0000256" key="1">
    <source>
        <dbReference type="ARBA" id="ARBA00023125"/>
    </source>
</evidence>
<evidence type="ECO:0000259" key="4">
    <source>
        <dbReference type="PROSITE" id="PS50118"/>
    </source>
</evidence>
<organism evidence="5 6">
    <name type="scientific">Malassezia pachydermatis</name>
    <dbReference type="NCBI Taxonomy" id="77020"/>
    <lineage>
        <taxon>Eukaryota</taxon>
        <taxon>Fungi</taxon>
        <taxon>Dikarya</taxon>
        <taxon>Basidiomycota</taxon>
        <taxon>Ustilaginomycotina</taxon>
        <taxon>Malasseziomycetes</taxon>
        <taxon>Malasseziales</taxon>
        <taxon>Malasseziaceae</taxon>
        <taxon>Malassezia</taxon>
    </lineage>
</organism>
<keyword evidence="6" id="KW-1185">Reference proteome</keyword>
<dbReference type="InterPro" id="IPR050342">
    <property type="entry name" value="HMGB"/>
</dbReference>
<dbReference type="SMART" id="SM00398">
    <property type="entry name" value="HMG"/>
    <property type="match status" value="2"/>
</dbReference>
<proteinExistence type="predicted"/>
<dbReference type="SUPFAM" id="SSF47095">
    <property type="entry name" value="HMG-box"/>
    <property type="match status" value="2"/>
</dbReference>
<sequence length="226" mass="26166">MDSPSSQGSKLKRPKQFLTPWQIYFTEELHKLKEVNPDVTLNVAHFSHEAGKRYAALSEEERAPYIERSQALKKEYQVKLEEWKSNLTPEDIREENVFRAMQRRLGKSRRANMKDPNAPKRPSSAYFIFLRELRNNPALAEEVLHGEQDATKISVLAAAKWREYTEDTKRPYIEKANQERAEYDKQMRAYSEMKKGGHDGDHTHPCGDASHTLSVPTLPSHPNSYP</sequence>
<evidence type="ECO:0000313" key="6">
    <source>
        <dbReference type="Proteomes" id="UP000037751"/>
    </source>
</evidence>